<comment type="subcellular location">
    <subcellularLocation>
        <location evidence="1">Membrane</location>
    </subcellularLocation>
</comment>
<feature type="region of interest" description="Disordered" evidence="3">
    <location>
        <begin position="145"/>
        <end position="166"/>
    </location>
</feature>
<evidence type="ECO:0000313" key="4">
    <source>
        <dbReference type="Ensembl" id="ENSCABP00000025151.1"/>
    </source>
</evidence>
<dbReference type="GO" id="GO:0016020">
    <property type="term" value="C:membrane"/>
    <property type="evidence" value="ECO:0007669"/>
    <property type="project" value="UniProtKB-SubCell"/>
</dbReference>
<evidence type="ECO:0000313" key="5">
    <source>
        <dbReference type="Proteomes" id="UP000694404"/>
    </source>
</evidence>
<dbReference type="Gene3D" id="2.60.40.60">
    <property type="entry name" value="Cadherins"/>
    <property type="match status" value="1"/>
</dbReference>
<accession>A0A8C0J1B4</accession>
<name>A0A8C0J1B4_CHEAB</name>
<evidence type="ECO:0000256" key="2">
    <source>
        <dbReference type="ARBA" id="ARBA00023136"/>
    </source>
</evidence>
<dbReference type="Proteomes" id="UP000694404">
    <property type="component" value="Unplaced"/>
</dbReference>
<evidence type="ECO:0000256" key="3">
    <source>
        <dbReference type="SAM" id="MobiDB-lite"/>
    </source>
</evidence>
<sequence>MGTGAATHTQLSLLLWGFHGCSLWRGLDGLILHLSVPVLSGLPTTVSVMESAEPGTIILEFNLTCQNESSIPTPAPTLQSTPPTSFFNQPTVTRHMSPTITLSPSAALDARQVNQYTLTLEATCSGETPASGQLFVQWRGHGPAPCGHTRPSASSGLGPDSPWPGP</sequence>
<dbReference type="AlphaFoldDB" id="A0A8C0J1B4"/>
<reference evidence="4" key="1">
    <citation type="submission" date="2025-08" db="UniProtKB">
        <authorList>
            <consortium name="Ensembl"/>
        </authorList>
    </citation>
    <scope>IDENTIFICATION</scope>
</reference>
<dbReference type="GO" id="GO:0005509">
    <property type="term" value="F:calcium ion binding"/>
    <property type="evidence" value="ECO:0007669"/>
    <property type="project" value="InterPro"/>
</dbReference>
<dbReference type="SUPFAM" id="SSF49313">
    <property type="entry name" value="Cadherin-like"/>
    <property type="match status" value="1"/>
</dbReference>
<organism evidence="4 5">
    <name type="scientific">Chelonoidis abingdonii</name>
    <name type="common">Abingdon island giant tortoise</name>
    <name type="synonym">Testudo abingdonii</name>
    <dbReference type="NCBI Taxonomy" id="106734"/>
    <lineage>
        <taxon>Eukaryota</taxon>
        <taxon>Metazoa</taxon>
        <taxon>Chordata</taxon>
        <taxon>Craniata</taxon>
        <taxon>Vertebrata</taxon>
        <taxon>Euteleostomi</taxon>
        <taxon>Archelosauria</taxon>
        <taxon>Testudinata</taxon>
        <taxon>Testudines</taxon>
        <taxon>Cryptodira</taxon>
        <taxon>Durocryptodira</taxon>
        <taxon>Testudinoidea</taxon>
        <taxon>Testudinidae</taxon>
        <taxon>Chelonoidis</taxon>
    </lineage>
</organism>
<keyword evidence="2" id="KW-0472">Membrane</keyword>
<protein>
    <submittedName>
        <fullName evidence="4">Uncharacterized protein</fullName>
    </submittedName>
</protein>
<evidence type="ECO:0000256" key="1">
    <source>
        <dbReference type="ARBA" id="ARBA00004370"/>
    </source>
</evidence>
<proteinExistence type="predicted"/>
<dbReference type="Ensembl" id="ENSCABT00000027572.1">
    <property type="protein sequence ID" value="ENSCABP00000025151.1"/>
    <property type="gene ID" value="ENSCABG00000018532.1"/>
</dbReference>
<dbReference type="InterPro" id="IPR015919">
    <property type="entry name" value="Cadherin-like_sf"/>
</dbReference>
<reference evidence="4" key="2">
    <citation type="submission" date="2025-09" db="UniProtKB">
        <authorList>
            <consortium name="Ensembl"/>
        </authorList>
    </citation>
    <scope>IDENTIFICATION</scope>
</reference>
<keyword evidence="5" id="KW-1185">Reference proteome</keyword>
<dbReference type="GeneTree" id="ENSGT00960000189816"/>